<protein>
    <recommendedName>
        <fullName evidence="4">RxLR-like protein</fullName>
    </recommendedName>
</protein>
<dbReference type="EMBL" id="CCYD01001204">
    <property type="protein sequence ID" value="CEG44350.1"/>
    <property type="molecule type" value="Genomic_DNA"/>
</dbReference>
<reference evidence="3" key="1">
    <citation type="submission" date="2014-09" db="EMBL/GenBank/DDBJ databases">
        <authorList>
            <person name="Sharma Rahul"/>
            <person name="Thines Marco"/>
        </authorList>
    </citation>
    <scope>NUCLEOTIDE SEQUENCE [LARGE SCALE GENOMIC DNA]</scope>
</reference>
<sequence>MARKGFKRIFVVLTLVLLRFPEVVGKRVMTINQTYRHAKAKQDADRRATELKRRQILAHSTAKFESQHHLFKDTKRNDRWNQRYNNQVDTCFYQNRQNCEKYLYFHERKLSCRSLQFKKDHSHDYLDYERDFHRFRKRKHREY</sequence>
<dbReference type="RefSeq" id="XP_024580719.1">
    <property type="nucleotide sequence ID" value="XM_024730442.2"/>
</dbReference>
<name>A0A0P1AU41_PLAHL</name>
<feature type="signal peptide" evidence="1">
    <location>
        <begin position="1"/>
        <end position="25"/>
    </location>
</feature>
<evidence type="ECO:0000256" key="1">
    <source>
        <dbReference type="SAM" id="SignalP"/>
    </source>
</evidence>
<organism evidence="2 3">
    <name type="scientific">Plasmopara halstedii</name>
    <name type="common">Downy mildew of sunflower</name>
    <dbReference type="NCBI Taxonomy" id="4781"/>
    <lineage>
        <taxon>Eukaryota</taxon>
        <taxon>Sar</taxon>
        <taxon>Stramenopiles</taxon>
        <taxon>Oomycota</taxon>
        <taxon>Peronosporomycetes</taxon>
        <taxon>Peronosporales</taxon>
        <taxon>Peronosporaceae</taxon>
        <taxon>Plasmopara</taxon>
    </lineage>
</organism>
<evidence type="ECO:0000313" key="2">
    <source>
        <dbReference type="EMBL" id="CEG44350.1"/>
    </source>
</evidence>
<keyword evidence="3" id="KW-1185">Reference proteome</keyword>
<dbReference type="OrthoDB" id="124731at2759"/>
<proteinExistence type="predicted"/>
<keyword evidence="1" id="KW-0732">Signal</keyword>
<feature type="chain" id="PRO_5006058940" description="RxLR-like protein" evidence="1">
    <location>
        <begin position="26"/>
        <end position="143"/>
    </location>
</feature>
<dbReference type="AlphaFoldDB" id="A0A0P1AU41"/>
<dbReference type="Proteomes" id="UP000054928">
    <property type="component" value="Unassembled WGS sequence"/>
</dbReference>
<evidence type="ECO:0008006" key="4">
    <source>
        <dbReference type="Google" id="ProtNLM"/>
    </source>
</evidence>
<dbReference type="GeneID" id="36410216"/>
<evidence type="ECO:0000313" key="3">
    <source>
        <dbReference type="Proteomes" id="UP000054928"/>
    </source>
</evidence>
<accession>A0A0P1AU41</accession>